<dbReference type="RefSeq" id="WP_148545936.1">
    <property type="nucleotide sequence ID" value="NZ_VSDQ01000852.1"/>
</dbReference>
<evidence type="ECO:0000256" key="1">
    <source>
        <dbReference type="SAM" id="SignalP"/>
    </source>
</evidence>
<comment type="caution">
    <text evidence="2">The sequence shown here is derived from an EMBL/GenBank/DDBJ whole genome shotgun (WGS) entry which is preliminary data.</text>
</comment>
<evidence type="ECO:0000313" key="3">
    <source>
        <dbReference type="Proteomes" id="UP000323930"/>
    </source>
</evidence>
<keyword evidence="3" id="KW-1185">Reference proteome</keyword>
<dbReference type="InterPro" id="IPR015943">
    <property type="entry name" value="WD40/YVTN_repeat-like_dom_sf"/>
</dbReference>
<dbReference type="Gene3D" id="2.130.10.10">
    <property type="entry name" value="YVTN repeat-like/Quinoprotein amine dehydrogenase"/>
    <property type="match status" value="1"/>
</dbReference>
<dbReference type="NCBIfam" id="TIGR04131">
    <property type="entry name" value="Bac_Flav_CTERM"/>
    <property type="match status" value="1"/>
</dbReference>
<dbReference type="InterPro" id="IPR026341">
    <property type="entry name" value="T9SS_type_B"/>
</dbReference>
<dbReference type="SUPFAM" id="SSF50974">
    <property type="entry name" value="Nitrous oxide reductase, N-terminal domain"/>
    <property type="match status" value="1"/>
</dbReference>
<organism evidence="2 3">
    <name type="scientific">Seonamhaeicola marinus</name>
    <dbReference type="NCBI Taxonomy" id="1912246"/>
    <lineage>
        <taxon>Bacteria</taxon>
        <taxon>Pseudomonadati</taxon>
        <taxon>Bacteroidota</taxon>
        <taxon>Flavobacteriia</taxon>
        <taxon>Flavobacteriales</taxon>
        <taxon>Flavobacteriaceae</taxon>
    </lineage>
</organism>
<dbReference type="AlphaFoldDB" id="A0A5D0H3W6"/>
<dbReference type="Proteomes" id="UP000323930">
    <property type="component" value="Unassembled WGS sequence"/>
</dbReference>
<keyword evidence="1" id="KW-0732">Signal</keyword>
<evidence type="ECO:0000313" key="2">
    <source>
        <dbReference type="EMBL" id="TYA65978.1"/>
    </source>
</evidence>
<protein>
    <submittedName>
        <fullName evidence="2">T9SS type B sorting domain-containing protein</fullName>
    </submittedName>
</protein>
<feature type="signal peptide" evidence="1">
    <location>
        <begin position="1"/>
        <end position="23"/>
    </location>
</feature>
<reference evidence="2 3" key="1">
    <citation type="submission" date="2019-08" db="EMBL/GenBank/DDBJ databases">
        <title>Seonamhaeicola sediminis sp. nov., isolated from marine sediment.</title>
        <authorList>
            <person name="Cao W.R."/>
        </authorList>
    </citation>
    <scope>NUCLEOTIDE SEQUENCE [LARGE SCALE GENOMIC DNA]</scope>
    <source>
        <strain evidence="2 3">B011</strain>
    </source>
</reference>
<gene>
    <name evidence="2" type="ORF">FUA24_24155</name>
</gene>
<proteinExistence type="predicted"/>
<feature type="chain" id="PRO_5022675090" evidence="1">
    <location>
        <begin position="24"/>
        <end position="906"/>
    </location>
</feature>
<sequence>MRKITTLVFFCSLCTLVFSQRQASNWYFGYGAGIEFNLTTNSINTVNTSQLWTNEGCSSISDEYGNLLFYTEGSRVWNRNHTQMGNGFGLFGDNSSTQSAIIVPKPNDPDIYYIFTVDTTVGFDPDNGFNYSVVDMTLDGGLGGVVQKNVNLLPHCSEKLTAVLKDCITKSIWVITLASEDGISNLYNTFYAYEVNDSGVNPTPVKTTFPTLFPSDRRGYLKLSPDGTKLVAAHVRDGMEVYDFDTTTGIVSNPIALTINSSTSPFPYGVEFSPNSQLLYVHASNNYFDPENFQNNEIATNHTSVLSQFNLVAPDIQASQVILDDRTLYRGGLQLGPNGKIYRALSETYNRGLPYLGVINNPNNVGTACNYQHNALSLGGNESSQGLPPFIASFFNQQIDIIKNGRSATNLDLCDGDIYTLTSVDIPGATYTWTRDEILLADTDFDLEVTEAGHYEVYIDPKNGDCAIEGGAFVVYNDNPIANNHTILQCDEDGTPDGFTLFNLNEAIIDINESDNTLTLFYLDAARTQRINASSYTNISNPQTIYVQVLNERTRCSDYSQLTLEVSATDSNNVSMETCDDDGTEDGFHLFNLETLNNEVVNGLPSGLSIAYYETLDDALLEQKKLGNSYTNTTPNYQIIYARVENDNNCYGISEVELTVNPLPKIETEATAIYCLNRFPIPISIDAGIINDDPNNYAYNWSNGQNTYSINVNEAKDYEVEIINTITKCSKIRTVTVIPSNIATIDDIEVIDATQNNMVTVIASGEGEYQYQLLDENGYIRVFFQDSNVFENVFPGFYSVQVRDLKNDCGITNSDKFSVIGFPKFFTPNNDGQNDTWQVYGVSSMFQPNSKIQIFNRYGKLVKEITPLGDGWDGSINGERLPSDDYWFLVKLQDGRVFRSHFTLKN</sequence>
<dbReference type="OrthoDB" id="9765926at2"/>
<name>A0A5D0H3W6_9FLAO</name>
<accession>A0A5D0H3W6</accession>
<dbReference type="InterPro" id="IPR011045">
    <property type="entry name" value="N2O_reductase_N"/>
</dbReference>
<dbReference type="Pfam" id="PF13585">
    <property type="entry name" value="CHU_C"/>
    <property type="match status" value="1"/>
</dbReference>
<dbReference type="EMBL" id="VSDQ01000852">
    <property type="protein sequence ID" value="TYA65978.1"/>
    <property type="molecule type" value="Genomic_DNA"/>
</dbReference>